<keyword evidence="15" id="KW-1185">Reference proteome</keyword>
<dbReference type="PANTHER" id="PTHR30070">
    <property type="entry name" value="HEME EXPORTER PROTEIN B"/>
    <property type="match status" value="1"/>
</dbReference>
<keyword evidence="6 12" id="KW-1003">Cell membrane</keyword>
<organism evidence="14 15">
    <name type="scientific">Daeguia caeni</name>
    <dbReference type="NCBI Taxonomy" id="439612"/>
    <lineage>
        <taxon>Bacteria</taxon>
        <taxon>Pseudomonadati</taxon>
        <taxon>Pseudomonadota</taxon>
        <taxon>Alphaproteobacteria</taxon>
        <taxon>Hyphomicrobiales</taxon>
        <taxon>Brucellaceae</taxon>
        <taxon>Daeguia</taxon>
    </lineage>
</organism>
<reference evidence="15" key="1">
    <citation type="journal article" date="2019" name="Int. J. Syst. Evol. Microbiol.">
        <title>The Global Catalogue of Microorganisms (GCM) 10K type strain sequencing project: providing services to taxonomists for standard genome sequencing and annotation.</title>
        <authorList>
            <consortium name="The Broad Institute Genomics Platform"/>
            <consortium name="The Broad Institute Genome Sequencing Center for Infectious Disease"/>
            <person name="Wu L."/>
            <person name="Ma J."/>
        </authorList>
    </citation>
    <scope>NUCLEOTIDE SEQUENCE [LARGE SCALE GENOMIC DNA]</scope>
    <source>
        <strain evidence="15">CGMCC 1.15731</strain>
    </source>
</reference>
<dbReference type="Proteomes" id="UP001596042">
    <property type="component" value="Unassembled WGS sequence"/>
</dbReference>
<keyword evidence="8 13" id="KW-0812">Transmembrane</keyword>
<name>A0ABV9HB13_9HYPH</name>
<proteinExistence type="inferred from homology"/>
<feature type="transmembrane region" description="Helical" evidence="13">
    <location>
        <begin position="190"/>
        <end position="216"/>
    </location>
</feature>
<evidence type="ECO:0000256" key="9">
    <source>
        <dbReference type="ARBA" id="ARBA00022748"/>
    </source>
</evidence>
<dbReference type="PRINTS" id="PR01414">
    <property type="entry name" value="CCMBBIOGNSIS"/>
</dbReference>
<comment type="caution">
    <text evidence="14">The sequence shown here is derived from an EMBL/GenBank/DDBJ whole genome shotgun (WGS) entry which is preliminary data.</text>
</comment>
<feature type="transmembrane region" description="Helical" evidence="13">
    <location>
        <begin position="12"/>
        <end position="37"/>
    </location>
</feature>
<evidence type="ECO:0000256" key="3">
    <source>
        <dbReference type="ARBA" id="ARBA00010544"/>
    </source>
</evidence>
<gene>
    <name evidence="14" type="primary">ccmB</name>
    <name evidence="14" type="ORF">ACFO1V_14250</name>
</gene>
<feature type="transmembrane region" description="Helical" evidence="13">
    <location>
        <begin position="98"/>
        <end position="119"/>
    </location>
</feature>
<evidence type="ECO:0000313" key="14">
    <source>
        <dbReference type="EMBL" id="MFC4626350.1"/>
    </source>
</evidence>
<evidence type="ECO:0000256" key="12">
    <source>
        <dbReference type="PIRNR" id="PIRNR002764"/>
    </source>
</evidence>
<keyword evidence="9 12" id="KW-0201">Cytochrome c-type biogenesis</keyword>
<evidence type="ECO:0000256" key="7">
    <source>
        <dbReference type="ARBA" id="ARBA00022519"/>
    </source>
</evidence>
<keyword evidence="11 12" id="KW-0472">Membrane</keyword>
<evidence type="ECO:0000256" key="2">
    <source>
        <dbReference type="ARBA" id="ARBA00004429"/>
    </source>
</evidence>
<dbReference type="NCBIfam" id="TIGR01190">
    <property type="entry name" value="ccmB"/>
    <property type="match status" value="1"/>
</dbReference>
<evidence type="ECO:0000256" key="5">
    <source>
        <dbReference type="ARBA" id="ARBA00022448"/>
    </source>
</evidence>
<dbReference type="InterPro" id="IPR003544">
    <property type="entry name" value="Cyt_c_biogenesis_CcmB"/>
</dbReference>
<evidence type="ECO:0000256" key="1">
    <source>
        <dbReference type="ARBA" id="ARBA00002442"/>
    </source>
</evidence>
<dbReference type="PIRSF" id="PIRSF002764">
    <property type="entry name" value="CcmB"/>
    <property type="match status" value="1"/>
</dbReference>
<comment type="function">
    <text evidence="1 12">Required for the export of heme to the periplasm for the biogenesis of c-type cytochromes.</text>
</comment>
<sequence length="221" mass="22773">MLALFLRDLKLSFRAGGGALIGILFFLAVISVMPFGVGPDLNLLARIGPAMLWIGALLATLLGLDRLFQADREDGSLDLLLIGADRHMPALTVFVKCVAHWVSSVLPLVISAPMLGLFMNMDAAAIGATALTLLVGTPAIAFIGAVGAALAVSLPRGGLLVSVIVLPLTIPVLIFGVSASYGATVDNEPFLAPFLILAALTLFFAILGPVAASAALKNSTD</sequence>
<protein>
    <recommendedName>
        <fullName evidence="4 12">Heme exporter protein B</fullName>
    </recommendedName>
</protein>
<evidence type="ECO:0000256" key="13">
    <source>
        <dbReference type="SAM" id="Phobius"/>
    </source>
</evidence>
<dbReference type="InterPro" id="IPR026031">
    <property type="entry name" value="Cyt_c_CcmB_bac"/>
</dbReference>
<comment type="similarity">
    <text evidence="3 12">Belongs to the CcmB/CycW/HelB family.</text>
</comment>
<evidence type="ECO:0000256" key="6">
    <source>
        <dbReference type="ARBA" id="ARBA00022475"/>
    </source>
</evidence>
<dbReference type="RefSeq" id="WP_374831022.1">
    <property type="nucleotide sequence ID" value="NZ_JBHEEZ010000006.1"/>
</dbReference>
<accession>A0ABV9HB13</accession>
<evidence type="ECO:0000256" key="8">
    <source>
        <dbReference type="ARBA" id="ARBA00022692"/>
    </source>
</evidence>
<dbReference type="Pfam" id="PF03379">
    <property type="entry name" value="CcmB"/>
    <property type="match status" value="1"/>
</dbReference>
<comment type="subcellular location">
    <subcellularLocation>
        <location evidence="2">Cell inner membrane</location>
        <topology evidence="2">Multi-pass membrane protein</topology>
    </subcellularLocation>
</comment>
<evidence type="ECO:0000256" key="11">
    <source>
        <dbReference type="ARBA" id="ARBA00023136"/>
    </source>
</evidence>
<evidence type="ECO:0000256" key="4">
    <source>
        <dbReference type="ARBA" id="ARBA00016452"/>
    </source>
</evidence>
<feature type="transmembrane region" description="Helical" evidence="13">
    <location>
        <begin position="43"/>
        <end position="64"/>
    </location>
</feature>
<feature type="transmembrane region" description="Helical" evidence="13">
    <location>
        <begin position="159"/>
        <end position="184"/>
    </location>
</feature>
<keyword evidence="10 13" id="KW-1133">Transmembrane helix</keyword>
<dbReference type="EMBL" id="JBHSEL010000125">
    <property type="protein sequence ID" value="MFC4626350.1"/>
    <property type="molecule type" value="Genomic_DNA"/>
</dbReference>
<keyword evidence="7 12" id="KW-0997">Cell inner membrane</keyword>
<evidence type="ECO:0000256" key="10">
    <source>
        <dbReference type="ARBA" id="ARBA00022989"/>
    </source>
</evidence>
<dbReference type="PANTHER" id="PTHR30070:SF1">
    <property type="entry name" value="CYTOCHROME C BIOGENESIS B-RELATED"/>
    <property type="match status" value="1"/>
</dbReference>
<feature type="transmembrane region" description="Helical" evidence="13">
    <location>
        <begin position="125"/>
        <end position="152"/>
    </location>
</feature>
<evidence type="ECO:0000313" key="15">
    <source>
        <dbReference type="Proteomes" id="UP001596042"/>
    </source>
</evidence>
<keyword evidence="5 12" id="KW-0813">Transport</keyword>